<keyword evidence="1" id="KW-0472">Membrane</keyword>
<dbReference type="AlphaFoldDB" id="A0A371P2D2"/>
<gene>
    <name evidence="2" type="ORF">DX116_13070</name>
</gene>
<dbReference type="InterPro" id="IPR007251">
    <property type="entry name" value="Iron_permease_Fet4"/>
</dbReference>
<dbReference type="Pfam" id="PF04120">
    <property type="entry name" value="Iron_permease"/>
    <property type="match status" value="1"/>
</dbReference>
<evidence type="ECO:0000313" key="3">
    <source>
        <dbReference type="Proteomes" id="UP000265581"/>
    </source>
</evidence>
<evidence type="ECO:0000313" key="2">
    <source>
        <dbReference type="EMBL" id="REK70099.1"/>
    </source>
</evidence>
<proteinExistence type="predicted"/>
<accession>A0A371P2D2</accession>
<dbReference type="OrthoDB" id="4479821at2"/>
<comment type="caution">
    <text evidence="2">The sequence shown here is derived from an EMBL/GenBank/DDBJ whole genome shotgun (WGS) entry which is preliminary data.</text>
</comment>
<name>A0A371P2D2_9ACTN</name>
<dbReference type="Proteomes" id="UP000265581">
    <property type="component" value="Unassembled WGS sequence"/>
</dbReference>
<feature type="transmembrane region" description="Helical" evidence="1">
    <location>
        <begin position="56"/>
        <end position="75"/>
    </location>
</feature>
<keyword evidence="3" id="KW-1185">Reference proteome</keyword>
<protein>
    <recommendedName>
        <fullName evidence="4">Low affinity iron permease family protein</fullName>
    </recommendedName>
</protein>
<keyword evidence="1" id="KW-0812">Transmembrane</keyword>
<dbReference type="EMBL" id="QUBR01000002">
    <property type="protein sequence ID" value="REK70099.1"/>
    <property type="molecule type" value="Genomic_DNA"/>
</dbReference>
<reference evidence="2 3" key="1">
    <citation type="submission" date="2018-08" db="EMBL/GenBank/DDBJ databases">
        <title>Aeromicrobium sp. M2KJ-4, whole genome shotgun sequence.</title>
        <authorList>
            <person name="Tuo L."/>
        </authorList>
    </citation>
    <scope>NUCLEOTIDE SEQUENCE [LARGE SCALE GENOMIC DNA]</scope>
    <source>
        <strain evidence="2 3">M2KJ-4</strain>
    </source>
</reference>
<organism evidence="2 3">
    <name type="scientific">Aeromicrobium endophyticum</name>
    <dbReference type="NCBI Taxonomy" id="2292704"/>
    <lineage>
        <taxon>Bacteria</taxon>
        <taxon>Bacillati</taxon>
        <taxon>Actinomycetota</taxon>
        <taxon>Actinomycetes</taxon>
        <taxon>Propionibacteriales</taxon>
        <taxon>Nocardioidaceae</taxon>
        <taxon>Aeromicrobium</taxon>
    </lineage>
</organism>
<keyword evidence="1" id="KW-1133">Transmembrane helix</keyword>
<evidence type="ECO:0000256" key="1">
    <source>
        <dbReference type="SAM" id="Phobius"/>
    </source>
</evidence>
<sequence length="128" mass="14171">MKTHEVPTSGDDRSPFDKFVEASYQRVSRAPFFVLCSGIVIVWFASVPLWPDLKSWQVAIHTVASVISLLLLVLLENASRRAEEASQEKLNVIAEALSELMVSGGRNDPALAEAARKLREAVGLEERH</sequence>
<evidence type="ECO:0008006" key="4">
    <source>
        <dbReference type="Google" id="ProtNLM"/>
    </source>
</evidence>
<dbReference type="RefSeq" id="WP_119704697.1">
    <property type="nucleotide sequence ID" value="NZ_JBHSOI010000002.1"/>
</dbReference>
<dbReference type="GO" id="GO:0055085">
    <property type="term" value="P:transmembrane transport"/>
    <property type="evidence" value="ECO:0007669"/>
    <property type="project" value="InterPro"/>
</dbReference>
<feature type="transmembrane region" description="Helical" evidence="1">
    <location>
        <begin position="32"/>
        <end position="50"/>
    </location>
</feature>